<feature type="compositionally biased region" description="Basic and acidic residues" evidence="8">
    <location>
        <begin position="668"/>
        <end position="677"/>
    </location>
</feature>
<dbReference type="Gene3D" id="1.10.340.40">
    <property type="entry name" value="Nuclear abundant poly(A) RNA-bind protein 2, N-terminal domain"/>
    <property type="match status" value="1"/>
</dbReference>
<dbReference type="GO" id="GO:0005634">
    <property type="term" value="C:nucleus"/>
    <property type="evidence" value="ECO:0007669"/>
    <property type="project" value="UniProtKB-SubCell"/>
</dbReference>
<dbReference type="EMBL" id="PUHQ01000015">
    <property type="protein sequence ID" value="KAG0664237.1"/>
    <property type="molecule type" value="Genomic_DNA"/>
</dbReference>
<keyword evidence="3" id="KW-0479">Metal-binding</keyword>
<dbReference type="GO" id="GO:0005737">
    <property type="term" value="C:cytoplasm"/>
    <property type="evidence" value="ECO:0007669"/>
    <property type="project" value="TreeGrafter"/>
</dbReference>
<dbReference type="OrthoDB" id="438553at2759"/>
<evidence type="ECO:0000256" key="4">
    <source>
        <dbReference type="ARBA" id="ARBA00022737"/>
    </source>
</evidence>
<feature type="compositionally biased region" description="Basic and acidic residues" evidence="8">
    <location>
        <begin position="641"/>
        <end position="661"/>
    </location>
</feature>
<protein>
    <submittedName>
        <fullName evidence="9">Uncharacterized protein</fullName>
    </submittedName>
</protein>
<comment type="similarity">
    <text evidence="2">Belongs to the ZC3H14 family.</text>
</comment>
<feature type="region of interest" description="Disordered" evidence="8">
    <location>
        <begin position="612"/>
        <end position="677"/>
    </location>
</feature>
<dbReference type="Gene3D" id="4.10.1000.40">
    <property type="match status" value="2"/>
</dbReference>
<reference evidence="9 10" key="1">
    <citation type="submission" date="2020-11" db="EMBL/GenBank/DDBJ databases">
        <title>Kefir isolates.</title>
        <authorList>
            <person name="Marcisauskas S."/>
            <person name="Kim Y."/>
            <person name="Blasche S."/>
        </authorList>
    </citation>
    <scope>NUCLEOTIDE SEQUENCE [LARGE SCALE GENOMIC DNA]</scope>
    <source>
        <strain evidence="9 10">KR</strain>
    </source>
</reference>
<feature type="region of interest" description="Disordered" evidence="8">
    <location>
        <begin position="439"/>
        <end position="472"/>
    </location>
</feature>
<dbReference type="PANTHER" id="PTHR14738:SF29">
    <property type="entry name" value="ZINC FINGER CCCH DOMAIN-CONTAINING PROTEIN 14"/>
    <property type="match status" value="1"/>
</dbReference>
<sequence length="677" mass="67959">MAPDIVPTSPQGAAIQNKLADLGWSTEDDSVMAEYCLVMLGNRKTPDQISNELSDLIGTDFDRSFVDWLFDQVKVHYPEPASASASASAASSSAPPSTPAPAPSSAPASASASASQPRNASAGGPASDRNNGIPSRPTAPLGGGGGGGGRQVFGAAVSGMKRGARDRDHEDGGSGSAGGERQPQRARYDGPAGGGGPRGNNGNSGRSLFDRVNGNNPQFAPGRTVGPVNNTGMPQPAFDAITQAINAILAGAHPSLLANIPFPALAAHPLSSRLPPQVMQVAQAGAEMQARAIAAMQSAWNSPGAFGAGGGMSGPGGAGGVFNPNAPAFQPQGANFRAGGGGGGGRPPMAGGGGPGGIRHPLHPHPHHPAGGGGPPVVLPTKPTQESICKHGVDCARPQCPYSHPSPVATKESGLVLSNEACEKQLKCDDKDCPKAHVSKAQLTHPPSAVSSGTTAQIPPRPSPAAAAAAAGSSESAPTAAATPAAATISGAGEKPCKFGAACTRPNCVFVHPWDVRGDPSAQVNCRYGAACTRADCHFKHPAHRPAPYNRNKFSATFNKSSSSAGATTTAAAAAAAAAADKKNGAGDGGAIAPKPAESADHISERLKRFATASSTANGGGGETERILPGQQQAKDTPATKQEEGAAAHKNGNDDDKKLEIDVEEEDEKKVEAVKAA</sequence>
<dbReference type="Pfam" id="PF14608">
    <property type="entry name" value="zf-CCCH_2"/>
    <property type="match status" value="3"/>
</dbReference>
<dbReference type="GO" id="GO:0043488">
    <property type="term" value="P:regulation of mRNA stability"/>
    <property type="evidence" value="ECO:0007669"/>
    <property type="project" value="InterPro"/>
</dbReference>
<dbReference type="InterPro" id="IPR043094">
    <property type="entry name" value="Nab2/ZC3H14_N_sf"/>
</dbReference>
<comment type="caution">
    <text evidence="9">The sequence shown here is derived from an EMBL/GenBank/DDBJ whole genome shotgun (WGS) entry which is preliminary data.</text>
</comment>
<evidence type="ECO:0000256" key="5">
    <source>
        <dbReference type="ARBA" id="ARBA00022771"/>
    </source>
</evidence>
<feature type="compositionally biased region" description="Gly residues" evidence="8">
    <location>
        <begin position="338"/>
        <end position="357"/>
    </location>
</feature>
<keyword evidence="10" id="KW-1185">Reference proteome</keyword>
<gene>
    <name evidence="9" type="ORF">C6P46_001701</name>
</gene>
<dbReference type="GO" id="GO:0008270">
    <property type="term" value="F:zinc ion binding"/>
    <property type="evidence" value="ECO:0007669"/>
    <property type="project" value="UniProtKB-KW"/>
</dbReference>
<keyword evidence="7" id="KW-0539">Nucleus</keyword>
<dbReference type="GO" id="GO:0008143">
    <property type="term" value="F:poly(A) binding"/>
    <property type="evidence" value="ECO:0007669"/>
    <property type="project" value="InterPro"/>
</dbReference>
<feature type="region of interest" description="Disordered" evidence="8">
    <location>
        <begin position="87"/>
        <end position="228"/>
    </location>
</feature>
<evidence type="ECO:0000256" key="2">
    <source>
        <dbReference type="ARBA" id="ARBA00008423"/>
    </source>
</evidence>
<feature type="region of interest" description="Disordered" evidence="8">
    <location>
        <begin position="336"/>
        <end position="373"/>
    </location>
</feature>
<keyword evidence="5" id="KW-0863">Zinc-finger</keyword>
<feature type="compositionally biased region" description="Low complexity" evidence="8">
    <location>
        <begin position="105"/>
        <end position="115"/>
    </location>
</feature>
<keyword evidence="4" id="KW-0677">Repeat</keyword>
<evidence type="ECO:0000256" key="1">
    <source>
        <dbReference type="ARBA" id="ARBA00004123"/>
    </source>
</evidence>
<organism evidence="9 10">
    <name type="scientific">Rhodotorula mucilaginosa</name>
    <name type="common">Yeast</name>
    <name type="synonym">Rhodotorula rubra</name>
    <dbReference type="NCBI Taxonomy" id="5537"/>
    <lineage>
        <taxon>Eukaryota</taxon>
        <taxon>Fungi</taxon>
        <taxon>Dikarya</taxon>
        <taxon>Basidiomycota</taxon>
        <taxon>Pucciniomycotina</taxon>
        <taxon>Microbotryomycetes</taxon>
        <taxon>Sporidiobolales</taxon>
        <taxon>Sporidiobolaceae</taxon>
        <taxon>Rhodotorula</taxon>
    </lineage>
</organism>
<keyword evidence="6" id="KW-0862">Zinc</keyword>
<evidence type="ECO:0000256" key="3">
    <source>
        <dbReference type="ARBA" id="ARBA00022723"/>
    </source>
</evidence>
<feature type="compositionally biased region" description="Gly residues" evidence="8">
    <location>
        <begin position="141"/>
        <end position="151"/>
    </location>
</feature>
<dbReference type="PANTHER" id="PTHR14738">
    <property type="entry name" value="ZINC FINGER CCCH DOMAIN-CONTAINING PROTEIN 14"/>
    <property type="match status" value="1"/>
</dbReference>
<feature type="compositionally biased region" description="Basic and acidic residues" evidence="8">
    <location>
        <begin position="163"/>
        <end position="172"/>
    </location>
</feature>
<dbReference type="AlphaFoldDB" id="A0A9P6W540"/>
<dbReference type="Proteomes" id="UP000777482">
    <property type="component" value="Unassembled WGS sequence"/>
</dbReference>
<evidence type="ECO:0000256" key="6">
    <source>
        <dbReference type="ARBA" id="ARBA00022833"/>
    </source>
</evidence>
<comment type="subcellular location">
    <subcellularLocation>
        <location evidence="1">Nucleus</location>
    </subcellularLocation>
</comment>
<evidence type="ECO:0000256" key="7">
    <source>
        <dbReference type="ARBA" id="ARBA00023242"/>
    </source>
</evidence>
<proteinExistence type="inferred from homology"/>
<evidence type="ECO:0000313" key="10">
    <source>
        <dbReference type="Proteomes" id="UP000777482"/>
    </source>
</evidence>
<evidence type="ECO:0000313" key="9">
    <source>
        <dbReference type="EMBL" id="KAG0664237.1"/>
    </source>
</evidence>
<evidence type="ECO:0000256" key="8">
    <source>
        <dbReference type="SAM" id="MobiDB-lite"/>
    </source>
</evidence>
<accession>A0A9P6W540</accession>
<dbReference type="InterPro" id="IPR040366">
    <property type="entry name" value="Nab2/ZC3H14"/>
</dbReference>
<name>A0A9P6W540_RHOMI</name>